<dbReference type="PROSITE" id="PS51257">
    <property type="entry name" value="PROKAR_LIPOPROTEIN"/>
    <property type="match status" value="1"/>
</dbReference>
<name>A0A1G8PP04_BACOV</name>
<dbReference type="RefSeq" id="WP_074638776.1">
    <property type="nucleotide sequence ID" value="NZ_FNDO01000094.1"/>
</dbReference>
<evidence type="ECO:0008006" key="3">
    <source>
        <dbReference type="Google" id="ProtNLM"/>
    </source>
</evidence>
<evidence type="ECO:0000313" key="1">
    <source>
        <dbReference type="EMBL" id="SDI94056.1"/>
    </source>
</evidence>
<reference evidence="1 2" key="1">
    <citation type="submission" date="2016-10" db="EMBL/GenBank/DDBJ databases">
        <authorList>
            <person name="de Groot N.N."/>
        </authorList>
    </citation>
    <scope>NUCLEOTIDE SEQUENCE [LARGE SCALE GENOMIC DNA]</scope>
    <source>
        <strain evidence="1 2">NLAE-zl-C57</strain>
    </source>
</reference>
<dbReference type="Proteomes" id="UP000181870">
    <property type="component" value="Unassembled WGS sequence"/>
</dbReference>
<dbReference type="EMBL" id="FNDO01000094">
    <property type="protein sequence ID" value="SDI94056.1"/>
    <property type="molecule type" value="Genomic_DNA"/>
</dbReference>
<sequence length="341" mass="36793">MKLTNHIIALLTGIGMILLGGCSTEENRDLLPDESIVPVHLAISGNSSYTRAPGDAALSVNRILILPFRKTNEALTDDPANFVPEYSSARQLNVSSFPAVATMLNLSAASTYQLVIIGYNQSDYDFANQNSATRKFSIASTVTPATLANLYLQPANAPIVPELFSCTGTGYLKNAMVGQKFKPSQVDNVQGTLTRLASALSLQVNNVPGYVNTMTLIAEQLVTGIRITDAAPLVWQTADDSGTKTLGTQMPVSGSVSFNLYMLPTTTTRNTLLYLDVAYGTGFKERYTVKIPDQTGVVSGNRITFDSNHWVKITGNYSSINLGFTLSGDINLDDNAWDDIQ</sequence>
<dbReference type="AlphaFoldDB" id="A0A1G8PP04"/>
<gene>
    <name evidence="1" type="ORF">SAMN05192582_10943</name>
</gene>
<accession>A0A1G8PP04</accession>
<evidence type="ECO:0000313" key="2">
    <source>
        <dbReference type="Proteomes" id="UP000181870"/>
    </source>
</evidence>
<organism evidence="1 2">
    <name type="scientific">Bacteroides ovatus</name>
    <dbReference type="NCBI Taxonomy" id="28116"/>
    <lineage>
        <taxon>Bacteria</taxon>
        <taxon>Pseudomonadati</taxon>
        <taxon>Bacteroidota</taxon>
        <taxon>Bacteroidia</taxon>
        <taxon>Bacteroidales</taxon>
        <taxon>Bacteroidaceae</taxon>
        <taxon>Bacteroides</taxon>
    </lineage>
</organism>
<proteinExistence type="predicted"/>
<protein>
    <recommendedName>
        <fullName evidence="3">FimB/Mfa2 family fimbrial subunit</fullName>
    </recommendedName>
</protein>